<dbReference type="InterPro" id="IPR036388">
    <property type="entry name" value="WH-like_DNA-bd_sf"/>
</dbReference>
<name>A0A120GRC0_9BACI</name>
<dbReference type="GO" id="GO:0043565">
    <property type="term" value="F:sequence-specific DNA binding"/>
    <property type="evidence" value="ECO:0007669"/>
    <property type="project" value="InterPro"/>
</dbReference>
<dbReference type="SUPFAM" id="SSF46785">
    <property type="entry name" value="Winged helix' DNA-binding domain"/>
    <property type="match status" value="1"/>
</dbReference>
<dbReference type="Proteomes" id="UP000064189">
    <property type="component" value="Unassembled WGS sequence"/>
</dbReference>
<keyword evidence="2" id="KW-0238">DNA-binding</keyword>
<sequence length="214" mass="25045">MIRETIELVKKENGHAYVQAYEYIRDRILNGELERGTKLVEERLAEEIGISRTPVRESIRKLEQEGLIKQKRVVNPSDMDLRHIFQVRILLEGFAARHCASYMTEEALVKLKECVDIGSTGTPEVVMSANNQFHEIIIGATNNPMMIDIIDRMRSIIYLFRKTVVYHKRPFLIEEHQEIYQAILHHNGDAAEQLMKEHLQNDLEFCLNRMEQKQ</sequence>
<reference evidence="5 6" key="1">
    <citation type="submission" date="2015-11" db="EMBL/GenBank/DDBJ databases">
        <title>Genome Sequence of Bacillus simplex strain VanAntwerpen2.</title>
        <authorList>
            <person name="Couger M.B."/>
        </authorList>
    </citation>
    <scope>NUCLEOTIDE SEQUENCE [LARGE SCALE GENOMIC DNA]</scope>
    <source>
        <strain evidence="5 6">VanAntwerpen02</strain>
    </source>
</reference>
<dbReference type="SUPFAM" id="SSF48008">
    <property type="entry name" value="GntR ligand-binding domain-like"/>
    <property type="match status" value="1"/>
</dbReference>
<keyword evidence="3" id="KW-0804">Transcription</keyword>
<dbReference type="Gene3D" id="1.20.120.530">
    <property type="entry name" value="GntR ligand-binding domain-like"/>
    <property type="match status" value="1"/>
</dbReference>
<dbReference type="InterPro" id="IPR036390">
    <property type="entry name" value="WH_DNA-bd_sf"/>
</dbReference>
<gene>
    <name evidence="5" type="ORF">AS888_03380</name>
</gene>
<evidence type="ECO:0000256" key="3">
    <source>
        <dbReference type="ARBA" id="ARBA00023163"/>
    </source>
</evidence>
<dbReference type="PANTHER" id="PTHR43537">
    <property type="entry name" value="TRANSCRIPTIONAL REGULATOR, GNTR FAMILY"/>
    <property type="match status" value="1"/>
</dbReference>
<feature type="domain" description="HTH gntR-type" evidence="4">
    <location>
        <begin position="14"/>
        <end position="82"/>
    </location>
</feature>
<keyword evidence="6" id="KW-1185">Reference proteome</keyword>
<dbReference type="Pfam" id="PF00392">
    <property type="entry name" value="GntR"/>
    <property type="match status" value="1"/>
</dbReference>
<dbReference type="InterPro" id="IPR000524">
    <property type="entry name" value="Tscrpt_reg_HTH_GntR"/>
</dbReference>
<dbReference type="SMART" id="SM00895">
    <property type="entry name" value="FCD"/>
    <property type="match status" value="1"/>
</dbReference>
<dbReference type="EMBL" id="LNNH01000002">
    <property type="protein sequence ID" value="KWW22666.1"/>
    <property type="molecule type" value="Genomic_DNA"/>
</dbReference>
<accession>A0A120GRC0</accession>
<dbReference type="InterPro" id="IPR008920">
    <property type="entry name" value="TF_FadR/GntR_C"/>
</dbReference>
<dbReference type="SMART" id="SM00345">
    <property type="entry name" value="HTH_GNTR"/>
    <property type="match status" value="1"/>
</dbReference>
<dbReference type="PRINTS" id="PR00035">
    <property type="entry name" value="HTHGNTR"/>
</dbReference>
<dbReference type="GO" id="GO:0003700">
    <property type="term" value="F:DNA-binding transcription factor activity"/>
    <property type="evidence" value="ECO:0007669"/>
    <property type="project" value="InterPro"/>
</dbReference>
<organism evidence="5 6">
    <name type="scientific">Peribacillus simplex</name>
    <dbReference type="NCBI Taxonomy" id="1478"/>
    <lineage>
        <taxon>Bacteria</taxon>
        <taxon>Bacillati</taxon>
        <taxon>Bacillota</taxon>
        <taxon>Bacilli</taxon>
        <taxon>Bacillales</taxon>
        <taxon>Bacillaceae</taxon>
        <taxon>Peribacillus</taxon>
    </lineage>
</organism>
<evidence type="ECO:0000313" key="6">
    <source>
        <dbReference type="Proteomes" id="UP000064189"/>
    </source>
</evidence>
<keyword evidence="1" id="KW-0805">Transcription regulation</keyword>
<evidence type="ECO:0000256" key="2">
    <source>
        <dbReference type="ARBA" id="ARBA00023125"/>
    </source>
</evidence>
<dbReference type="Gene3D" id="1.10.10.10">
    <property type="entry name" value="Winged helix-like DNA-binding domain superfamily/Winged helix DNA-binding domain"/>
    <property type="match status" value="1"/>
</dbReference>
<protein>
    <submittedName>
        <fullName evidence="5">GntR family transcriptional regulator</fullName>
    </submittedName>
</protein>
<evidence type="ECO:0000259" key="4">
    <source>
        <dbReference type="PROSITE" id="PS50949"/>
    </source>
</evidence>
<dbReference type="CDD" id="cd07377">
    <property type="entry name" value="WHTH_GntR"/>
    <property type="match status" value="1"/>
</dbReference>
<dbReference type="PANTHER" id="PTHR43537:SF24">
    <property type="entry name" value="GLUCONATE OPERON TRANSCRIPTIONAL REPRESSOR"/>
    <property type="match status" value="1"/>
</dbReference>
<evidence type="ECO:0000256" key="1">
    <source>
        <dbReference type="ARBA" id="ARBA00023015"/>
    </source>
</evidence>
<dbReference type="Pfam" id="PF07729">
    <property type="entry name" value="FCD"/>
    <property type="match status" value="1"/>
</dbReference>
<evidence type="ECO:0000313" key="5">
    <source>
        <dbReference type="EMBL" id="KWW22666.1"/>
    </source>
</evidence>
<comment type="caution">
    <text evidence="5">The sequence shown here is derived from an EMBL/GenBank/DDBJ whole genome shotgun (WGS) entry which is preliminary data.</text>
</comment>
<dbReference type="InterPro" id="IPR011711">
    <property type="entry name" value="GntR_C"/>
</dbReference>
<dbReference type="PRINTS" id="PR00033">
    <property type="entry name" value="HTHASNC"/>
</dbReference>
<proteinExistence type="predicted"/>
<dbReference type="PROSITE" id="PS50949">
    <property type="entry name" value="HTH_GNTR"/>
    <property type="match status" value="1"/>
</dbReference>
<dbReference type="InterPro" id="IPR000485">
    <property type="entry name" value="AsnC-type_HTH_dom"/>
</dbReference>
<dbReference type="AlphaFoldDB" id="A0A120GRC0"/>